<dbReference type="PANTHER" id="PTHR36978">
    <property type="entry name" value="P-LOOP CONTAINING NUCLEOTIDE TRIPHOSPHATE HYDROLASE"/>
    <property type="match status" value="1"/>
</dbReference>
<keyword evidence="2" id="KW-0732">Signal</keyword>
<reference evidence="3" key="2">
    <citation type="submission" date="2021-04" db="EMBL/GenBank/DDBJ databases">
        <authorList>
            <person name="Podell S."/>
        </authorList>
    </citation>
    <scope>NUCLEOTIDE SEQUENCE</scope>
    <source>
        <strain evidence="3">Hildebrandi</strain>
    </source>
</reference>
<feature type="region of interest" description="Disordered" evidence="1">
    <location>
        <begin position="344"/>
        <end position="376"/>
    </location>
</feature>
<dbReference type="OrthoDB" id="41409at2759"/>
<name>A0A9K3KSU2_9STRA</name>
<organism evidence="3 4">
    <name type="scientific">Nitzschia inconspicua</name>
    <dbReference type="NCBI Taxonomy" id="303405"/>
    <lineage>
        <taxon>Eukaryota</taxon>
        <taxon>Sar</taxon>
        <taxon>Stramenopiles</taxon>
        <taxon>Ochrophyta</taxon>
        <taxon>Bacillariophyta</taxon>
        <taxon>Bacillariophyceae</taxon>
        <taxon>Bacillariophycidae</taxon>
        <taxon>Bacillariales</taxon>
        <taxon>Bacillariaceae</taxon>
        <taxon>Nitzschia</taxon>
    </lineage>
</organism>
<feature type="chain" id="PRO_5039897390" description="Sulfotransferase" evidence="2">
    <location>
        <begin position="22"/>
        <end position="376"/>
    </location>
</feature>
<accession>A0A9K3KSU2</accession>
<evidence type="ECO:0008006" key="5">
    <source>
        <dbReference type="Google" id="ProtNLM"/>
    </source>
</evidence>
<keyword evidence="4" id="KW-1185">Reference proteome</keyword>
<dbReference type="InterPro" id="IPR040632">
    <property type="entry name" value="Sulfotransfer_4"/>
</dbReference>
<dbReference type="Proteomes" id="UP000693970">
    <property type="component" value="Unassembled WGS sequence"/>
</dbReference>
<dbReference type="PANTHER" id="PTHR36978:SF4">
    <property type="entry name" value="P-LOOP CONTAINING NUCLEOSIDE TRIPHOSPHATE HYDROLASE PROTEIN"/>
    <property type="match status" value="1"/>
</dbReference>
<protein>
    <recommendedName>
        <fullName evidence="5">Sulfotransferase</fullName>
    </recommendedName>
</protein>
<evidence type="ECO:0000256" key="2">
    <source>
        <dbReference type="SAM" id="SignalP"/>
    </source>
</evidence>
<evidence type="ECO:0000313" key="4">
    <source>
        <dbReference type="Proteomes" id="UP000693970"/>
    </source>
</evidence>
<dbReference type="EMBL" id="JAGRRH010000019">
    <property type="protein sequence ID" value="KAG7349011.1"/>
    <property type="molecule type" value="Genomic_DNA"/>
</dbReference>
<comment type="caution">
    <text evidence="3">The sequence shown here is derived from an EMBL/GenBank/DDBJ whole genome shotgun (WGS) entry which is preliminary data.</text>
</comment>
<feature type="signal peptide" evidence="2">
    <location>
        <begin position="1"/>
        <end position="21"/>
    </location>
</feature>
<dbReference type="Pfam" id="PF17784">
    <property type="entry name" value="Sulfotransfer_4"/>
    <property type="match status" value="1"/>
</dbReference>
<dbReference type="AlphaFoldDB" id="A0A9K3KSU2"/>
<evidence type="ECO:0000313" key="3">
    <source>
        <dbReference type="EMBL" id="KAG7349011.1"/>
    </source>
</evidence>
<proteinExistence type="predicted"/>
<reference evidence="3" key="1">
    <citation type="journal article" date="2021" name="Sci. Rep.">
        <title>Diploid genomic architecture of Nitzschia inconspicua, an elite biomass production diatom.</title>
        <authorList>
            <person name="Oliver A."/>
            <person name="Podell S."/>
            <person name="Pinowska A."/>
            <person name="Traller J.C."/>
            <person name="Smith S.R."/>
            <person name="McClure R."/>
            <person name="Beliaev A."/>
            <person name="Bohutskyi P."/>
            <person name="Hill E.A."/>
            <person name="Rabines A."/>
            <person name="Zheng H."/>
            <person name="Allen L.Z."/>
            <person name="Kuo A."/>
            <person name="Grigoriev I.V."/>
            <person name="Allen A.E."/>
            <person name="Hazlebeck D."/>
            <person name="Allen E.E."/>
        </authorList>
    </citation>
    <scope>NUCLEOTIDE SEQUENCE</scope>
    <source>
        <strain evidence="3">Hildebrandi</strain>
    </source>
</reference>
<sequence length="376" mass="42161">MDSNQTIQLLVLVLLVVVVVSVFTGRNSDFLSQGTAEIKFSKDTSNDALERNGPVRPTPIVSTPVMPSAAYISRWERAILEAEAMLANTSDGGVPSCLLPNTKGTADMLDRLLRQRDQRPFGVNSSSTDPLLSLPVLNVGMPKTGSSTLASFFKCSGFKGSHHYLSKVLANDKRKEIQAPCMRDAARLGLSILKSCAENEEYLMQMDAEYPFTEGMSDHISSKFRDDCFFPQLELLEALHDEAPNATYILTFRPITDWIKSMKSWNHMLSRFSKCNFPNMRMGLPENLQKPEPDLKQFLCSHVLHVRHFVEEFPSHNLIELDLYDQRTSGTVLSTLFPKRNRTTPGSCWGHANAKASVPQPKRQRSEPTRPGNKKK</sequence>
<evidence type="ECO:0000256" key="1">
    <source>
        <dbReference type="SAM" id="MobiDB-lite"/>
    </source>
</evidence>
<gene>
    <name evidence="3" type="ORF">IV203_011608</name>
</gene>